<dbReference type="InterPro" id="IPR013833">
    <property type="entry name" value="Cyt_c_oxidase_su3_a-hlx"/>
</dbReference>
<keyword evidence="4 7" id="KW-1133">Transmembrane helix</keyword>
<evidence type="ECO:0000313" key="9">
    <source>
        <dbReference type="EMBL" id="TVO75405.1"/>
    </source>
</evidence>
<evidence type="ECO:0000256" key="5">
    <source>
        <dbReference type="ARBA" id="ARBA00023136"/>
    </source>
</evidence>
<comment type="similarity">
    <text evidence="2 6">Belongs to the cytochrome c oxidase subunit 3 family.</text>
</comment>
<name>A0A557SDB3_9RHOO</name>
<dbReference type="PROSITE" id="PS50253">
    <property type="entry name" value="COX3"/>
    <property type="match status" value="1"/>
</dbReference>
<dbReference type="InterPro" id="IPR024791">
    <property type="entry name" value="Cyt_c/ubiquinol_Oxase_su3"/>
</dbReference>
<dbReference type="PANTHER" id="PTHR11403:SF6">
    <property type="entry name" value="NITRIC OXIDE REDUCTASE SUBUNIT E"/>
    <property type="match status" value="1"/>
</dbReference>
<dbReference type="AlphaFoldDB" id="A0A557SDB3"/>
<dbReference type="Proteomes" id="UP000318349">
    <property type="component" value="Unassembled WGS sequence"/>
</dbReference>
<comment type="caution">
    <text evidence="9">The sequence shown here is derived from an EMBL/GenBank/DDBJ whole genome shotgun (WGS) entry which is preliminary data.</text>
</comment>
<feature type="transmembrane region" description="Helical" evidence="7">
    <location>
        <begin position="100"/>
        <end position="116"/>
    </location>
</feature>
<feature type="transmembrane region" description="Helical" evidence="7">
    <location>
        <begin position="181"/>
        <end position="201"/>
    </location>
</feature>
<keyword evidence="5 7" id="KW-0472">Membrane</keyword>
<gene>
    <name evidence="9" type="ORF">FHP89_13715</name>
</gene>
<feature type="transmembrane region" description="Helical" evidence="7">
    <location>
        <begin position="66"/>
        <end position="88"/>
    </location>
</feature>
<dbReference type="InterPro" id="IPR035973">
    <property type="entry name" value="Cyt_c_oxidase_su3-like_sf"/>
</dbReference>
<dbReference type="GO" id="GO:0005886">
    <property type="term" value="C:plasma membrane"/>
    <property type="evidence" value="ECO:0007669"/>
    <property type="project" value="UniProtKB-SubCell"/>
</dbReference>
<evidence type="ECO:0000256" key="6">
    <source>
        <dbReference type="RuleBase" id="RU003376"/>
    </source>
</evidence>
<evidence type="ECO:0000313" key="10">
    <source>
        <dbReference type="Proteomes" id="UP000318349"/>
    </source>
</evidence>
<dbReference type="GO" id="GO:0004129">
    <property type="term" value="F:cytochrome-c oxidase activity"/>
    <property type="evidence" value="ECO:0007669"/>
    <property type="project" value="InterPro"/>
</dbReference>
<comment type="subcellular location">
    <subcellularLocation>
        <location evidence="6">Cell membrane</location>
        <topology evidence="6">Multi-pass membrane protein</topology>
    </subcellularLocation>
    <subcellularLocation>
        <location evidence="1">Membrane</location>
        <topology evidence="1">Multi-pass membrane protein</topology>
    </subcellularLocation>
</comment>
<feature type="transmembrane region" description="Helical" evidence="7">
    <location>
        <begin position="26"/>
        <end position="46"/>
    </location>
</feature>
<evidence type="ECO:0000259" key="8">
    <source>
        <dbReference type="PROSITE" id="PS50253"/>
    </source>
</evidence>
<evidence type="ECO:0000256" key="3">
    <source>
        <dbReference type="ARBA" id="ARBA00022692"/>
    </source>
</evidence>
<proteinExistence type="inferred from homology"/>
<feature type="transmembrane region" description="Helical" evidence="7">
    <location>
        <begin position="136"/>
        <end position="160"/>
    </location>
</feature>
<dbReference type="PANTHER" id="PTHR11403">
    <property type="entry name" value="CYTOCHROME C OXIDASE SUBUNIT III"/>
    <property type="match status" value="1"/>
</dbReference>
<feature type="domain" description="Heme-copper oxidase subunit III family profile" evidence="8">
    <location>
        <begin position="1"/>
        <end position="202"/>
    </location>
</feature>
<sequence length="204" mass="22726">MHRGKDLPDALGRPELAAGRKPFQSIWIFLVADSVSFGLLFLVFMVERLGQPVLFAESAHRLNALLGLGNTLILITGSWLVALAVAACRVGSVDRTRRRLVAAIVVSSGFAFVKIFEYGSKVGDGITPLTNDFYTFYYALTGFHLLHYLTGMGALIYLAVLTVRVHEIEARFTLWLESAALFWHVVDLLWIFLFAMLYLLGVQT</sequence>
<dbReference type="Pfam" id="PF00510">
    <property type="entry name" value="COX3"/>
    <property type="match status" value="1"/>
</dbReference>
<reference evidence="9 10" key="1">
    <citation type="submission" date="2019-07" db="EMBL/GenBank/DDBJ databases">
        <title>The pathways for chlorine oxyanion respiration interact through the shared metabolite chlorate.</title>
        <authorList>
            <person name="Barnum T.P."/>
            <person name="Cheng Y."/>
            <person name="Hill K.A."/>
            <person name="Lucas L.N."/>
            <person name="Carlson H.K."/>
            <person name="Coates J.D."/>
        </authorList>
    </citation>
    <scope>NUCLEOTIDE SEQUENCE [LARGE SCALE GENOMIC DNA]</scope>
    <source>
        <strain evidence="9 10">SFB-1</strain>
    </source>
</reference>
<dbReference type="EMBL" id="VMNI01000013">
    <property type="protein sequence ID" value="TVO75405.1"/>
    <property type="molecule type" value="Genomic_DNA"/>
</dbReference>
<dbReference type="SUPFAM" id="SSF81452">
    <property type="entry name" value="Cytochrome c oxidase subunit III-like"/>
    <property type="match status" value="1"/>
</dbReference>
<dbReference type="InterPro" id="IPR000298">
    <property type="entry name" value="Cyt_c_oxidase-like_su3"/>
</dbReference>
<keyword evidence="3 6" id="KW-0812">Transmembrane</keyword>
<evidence type="ECO:0000256" key="7">
    <source>
        <dbReference type="SAM" id="Phobius"/>
    </source>
</evidence>
<organism evidence="9 10">
    <name type="scientific">Denitromonas halophila</name>
    <dbReference type="NCBI Taxonomy" id="1629404"/>
    <lineage>
        <taxon>Bacteria</taxon>
        <taxon>Pseudomonadati</taxon>
        <taxon>Pseudomonadota</taxon>
        <taxon>Betaproteobacteria</taxon>
        <taxon>Rhodocyclales</taxon>
        <taxon>Zoogloeaceae</taxon>
        <taxon>Denitromonas</taxon>
    </lineage>
</organism>
<evidence type="ECO:0000256" key="1">
    <source>
        <dbReference type="ARBA" id="ARBA00004141"/>
    </source>
</evidence>
<accession>A0A557SDB3</accession>
<evidence type="ECO:0000256" key="4">
    <source>
        <dbReference type="ARBA" id="ARBA00022989"/>
    </source>
</evidence>
<evidence type="ECO:0000256" key="2">
    <source>
        <dbReference type="ARBA" id="ARBA00010581"/>
    </source>
</evidence>
<dbReference type="GO" id="GO:0019646">
    <property type="term" value="P:aerobic electron transport chain"/>
    <property type="evidence" value="ECO:0007669"/>
    <property type="project" value="InterPro"/>
</dbReference>
<dbReference type="Gene3D" id="1.20.120.80">
    <property type="entry name" value="Cytochrome c oxidase, subunit III, four-helix bundle"/>
    <property type="match status" value="1"/>
</dbReference>
<protein>
    <submittedName>
        <fullName evidence="9">Cytochrome c oxidase subunit 3 family protein</fullName>
    </submittedName>
</protein>